<dbReference type="Proteomes" id="UP000405524">
    <property type="component" value="Unassembled WGS sequence"/>
</dbReference>
<sequence length="67" mass="7198">MFDLSTFVFGGIMDGIAQGQSRFVITERAAAWMARGVLAPEQMQAISDALDARDAPAEDTPTVIPEI</sequence>
<evidence type="ECO:0000313" key="2">
    <source>
        <dbReference type="Proteomes" id="UP000405524"/>
    </source>
</evidence>
<dbReference type="AlphaFoldDB" id="A0A5K1ITG6"/>
<dbReference type="RefSeq" id="WP_152063135.1">
    <property type="nucleotide sequence ID" value="NZ_CABWIC010000007.1"/>
</dbReference>
<protein>
    <submittedName>
        <fullName evidence="1">Uncharacterized protein</fullName>
    </submittedName>
</protein>
<proteinExistence type="predicted"/>
<name>A0A5K1ITG6_9ACTN</name>
<dbReference type="GeneID" id="77465392"/>
<evidence type="ECO:0000313" key="1">
    <source>
        <dbReference type="EMBL" id="VWL91749.1"/>
    </source>
</evidence>
<reference evidence="1 2" key="1">
    <citation type="submission" date="2019-10" db="EMBL/GenBank/DDBJ databases">
        <authorList>
            <person name="Wolf R A."/>
        </authorList>
    </citation>
    <scope>NUCLEOTIDE SEQUENCE [LARGE SCALE GENOMIC DNA]</scope>
    <source>
        <strain evidence="1">Collinsella_intestinalis_DSM_13632</strain>
    </source>
</reference>
<dbReference type="EMBL" id="CABWIC010000007">
    <property type="protein sequence ID" value="VWL91749.1"/>
    <property type="molecule type" value="Genomic_DNA"/>
</dbReference>
<accession>A0A5K1ITG6</accession>
<gene>
    <name evidence="1" type="ORF">JKKLCJKK_00405</name>
</gene>
<organism evidence="1 2">
    <name type="scientific">Collinsella intestinalis</name>
    <dbReference type="NCBI Taxonomy" id="147207"/>
    <lineage>
        <taxon>Bacteria</taxon>
        <taxon>Bacillati</taxon>
        <taxon>Actinomycetota</taxon>
        <taxon>Coriobacteriia</taxon>
        <taxon>Coriobacteriales</taxon>
        <taxon>Coriobacteriaceae</taxon>
        <taxon>Collinsella</taxon>
    </lineage>
</organism>